<protein>
    <submittedName>
        <fullName evidence="2">Uncharacterized protein</fullName>
    </submittedName>
</protein>
<feature type="compositionally biased region" description="Basic and acidic residues" evidence="1">
    <location>
        <begin position="39"/>
        <end position="65"/>
    </location>
</feature>
<gene>
    <name evidence="2" type="ordered locus">Mnod_8549</name>
</gene>
<dbReference type="Proteomes" id="UP000008207">
    <property type="component" value="Plasmid pMNOD01"/>
</dbReference>
<feature type="compositionally biased region" description="Basic residues" evidence="1">
    <location>
        <begin position="236"/>
        <end position="248"/>
    </location>
</feature>
<feature type="region of interest" description="Disordered" evidence="1">
    <location>
        <begin position="39"/>
        <end position="67"/>
    </location>
</feature>
<dbReference type="HOGENOM" id="CLU_1011244_0_0_5"/>
<dbReference type="AlphaFoldDB" id="B8IW49"/>
<evidence type="ECO:0000313" key="2">
    <source>
        <dbReference type="EMBL" id="ACL62639.1"/>
    </source>
</evidence>
<name>B8IW49_METNO</name>
<feature type="region of interest" description="Disordered" evidence="1">
    <location>
        <begin position="196"/>
        <end position="255"/>
    </location>
</feature>
<organism evidence="2 3">
    <name type="scientific">Methylobacterium nodulans (strain LMG 21967 / CNCM I-2342 / ORS 2060)</name>
    <dbReference type="NCBI Taxonomy" id="460265"/>
    <lineage>
        <taxon>Bacteria</taxon>
        <taxon>Pseudomonadati</taxon>
        <taxon>Pseudomonadota</taxon>
        <taxon>Alphaproteobacteria</taxon>
        <taxon>Hyphomicrobiales</taxon>
        <taxon>Methylobacteriaceae</taxon>
        <taxon>Methylobacterium</taxon>
    </lineage>
</organism>
<dbReference type="KEGG" id="mno:Mnod_8549"/>
<keyword evidence="2" id="KW-0614">Plasmid</keyword>
<keyword evidence="3" id="KW-1185">Reference proteome</keyword>
<geneLocation type="plasmid" evidence="2 3">
    <name>pMNOD01</name>
</geneLocation>
<proteinExistence type="predicted"/>
<reference evidence="3" key="1">
    <citation type="submission" date="2009-01" db="EMBL/GenBank/DDBJ databases">
        <title>Complete sequence of plasmid 1 of Methylobacterium nodulans ORS 2060.</title>
        <authorList>
            <consortium name="US DOE Joint Genome Institute"/>
            <person name="Lucas S."/>
            <person name="Copeland A."/>
            <person name="Lapidus A."/>
            <person name="Glavina del Rio T."/>
            <person name="Dalin E."/>
            <person name="Tice H."/>
            <person name="Bruce D."/>
            <person name="Goodwin L."/>
            <person name="Pitluck S."/>
            <person name="Sims D."/>
            <person name="Brettin T."/>
            <person name="Detter J.C."/>
            <person name="Han C."/>
            <person name="Larimer F."/>
            <person name="Land M."/>
            <person name="Hauser L."/>
            <person name="Kyrpides N."/>
            <person name="Ivanova N."/>
            <person name="Marx C.J."/>
            <person name="Richardson P."/>
        </authorList>
    </citation>
    <scope>NUCLEOTIDE SEQUENCE [LARGE SCALE GENOMIC DNA]</scope>
    <source>
        <strain evidence="3">LMG 21967 / CNCM I-2342 / ORS 2060</strain>
        <plasmid evidence="3">Plasmid pMNOD01</plasmid>
    </source>
</reference>
<feature type="compositionally biased region" description="Polar residues" evidence="1">
    <location>
        <begin position="214"/>
        <end position="223"/>
    </location>
</feature>
<dbReference type="EMBL" id="CP001350">
    <property type="protein sequence ID" value="ACL62639.1"/>
    <property type="molecule type" value="Genomic_DNA"/>
</dbReference>
<evidence type="ECO:0000256" key="1">
    <source>
        <dbReference type="SAM" id="MobiDB-lite"/>
    </source>
</evidence>
<sequence>MRRRRRGAGARTGGRCSRGISSLTPLCWQLRLFPGRVPEDLEPHAPGRQDARHRGICRDRRDGDGTRSGCLADREALRARVGRRGGSRDSRSEFLLLWLRYIPWGQRGSRSSIRCRILHRRGGLAPCHSRVRVGRSVIRPRQVSRWNALERRERRHREERSRRAGRGPLIPIIGMILRLCHAGTCRTGSRPDCLPVLATPPAQAHPQSREHPYGSQSARNQQPEPRLQNRADRMCGGRRSRRARRGRTHGSADVSRRCTRRLIERRWRRRAGCVS</sequence>
<accession>B8IW49</accession>
<evidence type="ECO:0000313" key="3">
    <source>
        <dbReference type="Proteomes" id="UP000008207"/>
    </source>
</evidence>